<feature type="non-terminal residue" evidence="1">
    <location>
        <position position="169"/>
    </location>
</feature>
<dbReference type="InterPro" id="IPR016185">
    <property type="entry name" value="PreATP-grasp_dom_sf"/>
</dbReference>
<organism evidence="1 2">
    <name type="scientific">Candidatus Amesbacteria bacterium GW2011_GWA2_47_11</name>
    <dbReference type="NCBI Taxonomy" id="1618357"/>
    <lineage>
        <taxon>Bacteria</taxon>
        <taxon>Candidatus Amesiibacteriota</taxon>
    </lineage>
</organism>
<dbReference type="PANTHER" id="PTHR23132:SF23">
    <property type="entry name" value="D-ALANINE--D-ALANINE LIGASE B"/>
    <property type="match status" value="1"/>
</dbReference>
<sequence>MRVGFAYNVKHQTGEGLERQLDFDAPETIEAIIKTIEGLGHTVVRIEADEKAFDKLREQKSQIELVFNIAEGLWGDARESQIPLFCEILRIPYTHSSPTTHAVSLNKNLTKLAAAGAGVRVPKSVIVEKPYSVKLWSGMKWPVIVKPNAEGSSIGVFDKNVVGDEQGLE</sequence>
<comment type="caution">
    <text evidence="1">The sequence shown here is derived from an EMBL/GenBank/DDBJ whole genome shotgun (WGS) entry which is preliminary data.</text>
</comment>
<keyword evidence="1" id="KW-0436">Ligase</keyword>
<gene>
    <name evidence="1" type="ORF">UX78_C0011G0001</name>
</gene>
<keyword evidence="1" id="KW-0378">Hydrolase</keyword>
<name>A0A0G1RFW5_9BACT</name>
<dbReference type="SUPFAM" id="SSF56059">
    <property type="entry name" value="Glutathione synthetase ATP-binding domain-like"/>
    <property type="match status" value="1"/>
</dbReference>
<dbReference type="Proteomes" id="UP000034607">
    <property type="component" value="Unassembled WGS sequence"/>
</dbReference>
<dbReference type="AlphaFoldDB" id="A0A0G1RFW5"/>
<evidence type="ECO:0000313" key="1">
    <source>
        <dbReference type="EMBL" id="KKU56194.1"/>
    </source>
</evidence>
<proteinExistence type="predicted"/>
<protein>
    <submittedName>
        <fullName evidence="1">D-alanine-D-alanine ligase / aminopeptidase</fullName>
    </submittedName>
</protein>
<dbReference type="GO" id="GO:0008716">
    <property type="term" value="F:D-alanine-D-alanine ligase activity"/>
    <property type="evidence" value="ECO:0007669"/>
    <property type="project" value="TreeGrafter"/>
</dbReference>
<dbReference type="PANTHER" id="PTHR23132">
    <property type="entry name" value="D-ALANINE--D-ALANINE LIGASE"/>
    <property type="match status" value="1"/>
</dbReference>
<evidence type="ECO:0000313" key="2">
    <source>
        <dbReference type="Proteomes" id="UP000034607"/>
    </source>
</evidence>
<dbReference type="SUPFAM" id="SSF52440">
    <property type="entry name" value="PreATP-grasp domain"/>
    <property type="match status" value="1"/>
</dbReference>
<dbReference type="GO" id="GO:0005524">
    <property type="term" value="F:ATP binding"/>
    <property type="evidence" value="ECO:0007669"/>
    <property type="project" value="InterPro"/>
</dbReference>
<dbReference type="EMBL" id="LCNM01000011">
    <property type="protein sequence ID" value="KKU56194.1"/>
    <property type="molecule type" value="Genomic_DNA"/>
</dbReference>
<dbReference type="InterPro" id="IPR013815">
    <property type="entry name" value="ATP_grasp_subdomain_1"/>
</dbReference>
<keyword evidence="1" id="KW-0645">Protease</keyword>
<dbReference type="GO" id="GO:0004177">
    <property type="term" value="F:aminopeptidase activity"/>
    <property type="evidence" value="ECO:0007669"/>
    <property type="project" value="UniProtKB-KW"/>
</dbReference>
<dbReference type="Gene3D" id="3.30.1490.20">
    <property type="entry name" value="ATP-grasp fold, A domain"/>
    <property type="match status" value="1"/>
</dbReference>
<dbReference type="Gene3D" id="3.30.470.20">
    <property type="entry name" value="ATP-grasp fold, B domain"/>
    <property type="match status" value="1"/>
</dbReference>
<dbReference type="Gene3D" id="3.40.50.20">
    <property type="match status" value="1"/>
</dbReference>
<accession>A0A0G1RFW5</accession>
<keyword evidence="1" id="KW-0031">Aminopeptidase</keyword>
<reference evidence="1 2" key="1">
    <citation type="journal article" date="2015" name="Nature">
        <title>rRNA introns, odd ribosomes, and small enigmatic genomes across a large radiation of phyla.</title>
        <authorList>
            <person name="Brown C.T."/>
            <person name="Hug L.A."/>
            <person name="Thomas B.C."/>
            <person name="Sharon I."/>
            <person name="Castelle C.J."/>
            <person name="Singh A."/>
            <person name="Wilkins M.J."/>
            <person name="Williams K.H."/>
            <person name="Banfield J.F."/>
        </authorList>
    </citation>
    <scope>NUCLEOTIDE SEQUENCE [LARGE SCALE GENOMIC DNA]</scope>
</reference>